<name>A0A317V8D4_9EURO</name>
<dbReference type="RefSeq" id="XP_025395588.1">
    <property type="nucleotide sequence ID" value="XM_025540561.1"/>
</dbReference>
<keyword evidence="5" id="KW-0539">Nucleus</keyword>
<keyword evidence="2" id="KW-0805">Transcription regulation</keyword>
<keyword evidence="4" id="KW-0804">Transcription</keyword>
<feature type="region of interest" description="Disordered" evidence="6">
    <location>
        <begin position="1"/>
        <end position="21"/>
    </location>
</feature>
<dbReference type="InterPro" id="IPR001138">
    <property type="entry name" value="Zn2Cys6_DnaBD"/>
</dbReference>
<feature type="compositionally biased region" description="Low complexity" evidence="6">
    <location>
        <begin position="91"/>
        <end position="128"/>
    </location>
</feature>
<dbReference type="GO" id="GO:0008270">
    <property type="term" value="F:zinc ion binding"/>
    <property type="evidence" value="ECO:0007669"/>
    <property type="project" value="InterPro"/>
</dbReference>
<evidence type="ECO:0000256" key="3">
    <source>
        <dbReference type="ARBA" id="ARBA00023125"/>
    </source>
</evidence>
<organism evidence="8 9">
    <name type="scientific">Aspergillus heteromorphus CBS 117.55</name>
    <dbReference type="NCBI Taxonomy" id="1448321"/>
    <lineage>
        <taxon>Eukaryota</taxon>
        <taxon>Fungi</taxon>
        <taxon>Dikarya</taxon>
        <taxon>Ascomycota</taxon>
        <taxon>Pezizomycotina</taxon>
        <taxon>Eurotiomycetes</taxon>
        <taxon>Eurotiomycetidae</taxon>
        <taxon>Eurotiales</taxon>
        <taxon>Aspergillaceae</taxon>
        <taxon>Aspergillus</taxon>
        <taxon>Aspergillus subgen. Circumdati</taxon>
    </lineage>
</organism>
<evidence type="ECO:0000256" key="1">
    <source>
        <dbReference type="ARBA" id="ARBA00004123"/>
    </source>
</evidence>
<protein>
    <submittedName>
        <fullName evidence="8">C6 transcription factor</fullName>
    </submittedName>
</protein>
<dbReference type="GO" id="GO:0000976">
    <property type="term" value="F:transcription cis-regulatory region binding"/>
    <property type="evidence" value="ECO:0007669"/>
    <property type="project" value="TreeGrafter"/>
</dbReference>
<dbReference type="OrthoDB" id="3509362at2759"/>
<dbReference type="SMART" id="SM00066">
    <property type="entry name" value="GAL4"/>
    <property type="match status" value="1"/>
</dbReference>
<evidence type="ECO:0000313" key="8">
    <source>
        <dbReference type="EMBL" id="PWY69561.1"/>
    </source>
</evidence>
<feature type="region of interest" description="Disordered" evidence="6">
    <location>
        <begin position="80"/>
        <end position="133"/>
    </location>
</feature>
<evidence type="ECO:0000256" key="4">
    <source>
        <dbReference type="ARBA" id="ARBA00023163"/>
    </source>
</evidence>
<feature type="domain" description="Zn(2)-C6 fungal-type" evidence="7">
    <location>
        <begin position="33"/>
        <end position="61"/>
    </location>
</feature>
<dbReference type="Proteomes" id="UP000247233">
    <property type="component" value="Unassembled WGS sequence"/>
</dbReference>
<dbReference type="GO" id="GO:0000981">
    <property type="term" value="F:DNA-binding transcription factor activity, RNA polymerase II-specific"/>
    <property type="evidence" value="ECO:0007669"/>
    <property type="project" value="InterPro"/>
</dbReference>
<dbReference type="GO" id="GO:0005634">
    <property type="term" value="C:nucleus"/>
    <property type="evidence" value="ECO:0007669"/>
    <property type="project" value="UniProtKB-SubCell"/>
</dbReference>
<proteinExistence type="predicted"/>
<dbReference type="PANTHER" id="PTHR37534:SF16">
    <property type="entry name" value="ZN(II)2CYS6 TRANSCRIPTION FACTOR (EUROFUNG)-RELATED"/>
    <property type="match status" value="1"/>
</dbReference>
<dbReference type="Pfam" id="PF00172">
    <property type="entry name" value="Zn_clus"/>
    <property type="match status" value="1"/>
</dbReference>
<evidence type="ECO:0000259" key="7">
    <source>
        <dbReference type="PROSITE" id="PS50048"/>
    </source>
</evidence>
<dbReference type="GO" id="GO:0045944">
    <property type="term" value="P:positive regulation of transcription by RNA polymerase II"/>
    <property type="evidence" value="ECO:0007669"/>
    <property type="project" value="TreeGrafter"/>
</dbReference>
<reference evidence="8 9" key="1">
    <citation type="submission" date="2016-12" db="EMBL/GenBank/DDBJ databases">
        <title>The genomes of Aspergillus section Nigri reveals drivers in fungal speciation.</title>
        <authorList>
            <consortium name="DOE Joint Genome Institute"/>
            <person name="Vesth T.C."/>
            <person name="Nybo J."/>
            <person name="Theobald S."/>
            <person name="Brandl J."/>
            <person name="Frisvad J.C."/>
            <person name="Nielsen K.F."/>
            <person name="Lyhne E.K."/>
            <person name="Kogle M.E."/>
            <person name="Kuo A."/>
            <person name="Riley R."/>
            <person name="Clum A."/>
            <person name="Nolan M."/>
            <person name="Lipzen A."/>
            <person name="Salamov A."/>
            <person name="Henrissat B."/>
            <person name="Wiebenga A."/>
            <person name="De Vries R.P."/>
            <person name="Grigoriev I.V."/>
            <person name="Mortensen U.H."/>
            <person name="Andersen M.R."/>
            <person name="Baker S.E."/>
        </authorList>
    </citation>
    <scope>NUCLEOTIDE SEQUENCE [LARGE SCALE GENOMIC DNA]</scope>
    <source>
        <strain evidence="8 9">CBS 117.55</strain>
    </source>
</reference>
<comment type="subcellular location">
    <subcellularLocation>
        <location evidence="1">Nucleus</location>
    </subcellularLocation>
</comment>
<comment type="caution">
    <text evidence="8">The sequence shown here is derived from an EMBL/GenBank/DDBJ whole genome shotgun (WGS) entry which is preliminary data.</text>
</comment>
<dbReference type="Pfam" id="PF11951">
    <property type="entry name" value="Fungal_trans_2"/>
    <property type="match status" value="1"/>
</dbReference>
<accession>A0A317V8D4</accession>
<evidence type="ECO:0000256" key="5">
    <source>
        <dbReference type="ARBA" id="ARBA00023242"/>
    </source>
</evidence>
<dbReference type="PROSITE" id="PS00463">
    <property type="entry name" value="ZN2_CY6_FUNGAL_1"/>
    <property type="match status" value="1"/>
</dbReference>
<dbReference type="PANTHER" id="PTHR37534">
    <property type="entry name" value="TRANSCRIPTIONAL ACTIVATOR PROTEIN UGA3"/>
    <property type="match status" value="1"/>
</dbReference>
<dbReference type="GeneID" id="37062798"/>
<dbReference type="InterPro" id="IPR036864">
    <property type="entry name" value="Zn2-C6_fun-type_DNA-bd_sf"/>
</dbReference>
<keyword evidence="3" id="KW-0238">DNA-binding</keyword>
<dbReference type="InterPro" id="IPR021858">
    <property type="entry name" value="Fun_TF"/>
</dbReference>
<dbReference type="CDD" id="cd00067">
    <property type="entry name" value="GAL4"/>
    <property type="match status" value="1"/>
</dbReference>
<dbReference type="Gene3D" id="4.10.240.10">
    <property type="entry name" value="Zn(2)-C6 fungal-type DNA-binding domain"/>
    <property type="match status" value="1"/>
</dbReference>
<sequence>MAQFGTTLAMPQIYPQPPKKRCRREGAKWTRSGCLTCKRRRKRCDEAKPGCQSCIRLGLQCEGYGSMWAAPLNPAAQVFSQARSPKRRKLSTSSCPSSDSPQSIAEKWSSPPSSPLSSSLSTAPTTPSEYDTVGAYSPHIHIEDSENEDNASDNMALILVTSVPSRPLGHLSHRETHYLQYHTELGSKLLANLESDDNPLRSLIIPRALSSPLILKALCALSATHFANRSRDKLEAQTAATDYYIRTLSGLQSTLSKYAAVNSSDEAIIAVALLCKYEIVRGSVKQWTVHLNALQKLIVARGGLESLNEDTREFLLGFYIYAYNVARISNRKHLNSTMLDMGGMRITKLDIYIGYAEDLIKICARIADLPHIPHDAVALGSEIHAIDTSLRTWTHSNTQYITPKGITQANLSRLRMVADCFRDAAYIYLHSTLEKMSQATLIPLLSSWAACISLPRSDALRRLLDKVRMCPLDAHCEYSALTFPLFIAGCESKDADDRDLLISSLSKLEVNFGIGNVRRAKELLRILWKGGGVHWLDMLDQLQWDLILA</sequence>
<dbReference type="PROSITE" id="PS50048">
    <property type="entry name" value="ZN2_CY6_FUNGAL_2"/>
    <property type="match status" value="1"/>
</dbReference>
<dbReference type="VEuPathDB" id="FungiDB:BO70DRAFT_322699"/>
<dbReference type="SUPFAM" id="SSF57701">
    <property type="entry name" value="Zn2/Cys6 DNA-binding domain"/>
    <property type="match status" value="1"/>
</dbReference>
<evidence type="ECO:0000256" key="2">
    <source>
        <dbReference type="ARBA" id="ARBA00023015"/>
    </source>
</evidence>
<evidence type="ECO:0000256" key="6">
    <source>
        <dbReference type="SAM" id="MobiDB-lite"/>
    </source>
</evidence>
<dbReference type="AlphaFoldDB" id="A0A317V8D4"/>
<gene>
    <name evidence="8" type="ORF">BO70DRAFT_322699</name>
</gene>
<keyword evidence="9" id="KW-1185">Reference proteome</keyword>
<dbReference type="EMBL" id="MSFL01000033">
    <property type="protein sequence ID" value="PWY69561.1"/>
    <property type="molecule type" value="Genomic_DNA"/>
</dbReference>
<evidence type="ECO:0000313" key="9">
    <source>
        <dbReference type="Proteomes" id="UP000247233"/>
    </source>
</evidence>